<dbReference type="GO" id="GO:0016779">
    <property type="term" value="F:nucleotidyltransferase activity"/>
    <property type="evidence" value="ECO:0007669"/>
    <property type="project" value="UniProtKB-KW"/>
</dbReference>
<dbReference type="PANTHER" id="PTHR43793:SF2">
    <property type="entry name" value="BIFUNCTIONAL PROTEIN HLDE"/>
    <property type="match status" value="1"/>
</dbReference>
<reference evidence="9" key="1">
    <citation type="submission" date="2017-02" db="EMBL/GenBank/DDBJ databases">
        <title>Delving into the versatile metabolic prowess of the omnipresent phylum Bacteroidetes.</title>
        <authorList>
            <person name="Nobu M.K."/>
            <person name="Mei R."/>
            <person name="Narihiro T."/>
            <person name="Kuroda K."/>
            <person name="Liu W.-T."/>
        </authorList>
    </citation>
    <scope>NUCLEOTIDE SEQUENCE</scope>
    <source>
        <strain evidence="9">ADurb.Bin131</strain>
    </source>
</reference>
<dbReference type="InterPro" id="IPR014729">
    <property type="entry name" value="Rossmann-like_a/b/a_fold"/>
</dbReference>
<evidence type="ECO:0000256" key="7">
    <source>
        <dbReference type="ARBA" id="ARBA00047428"/>
    </source>
</evidence>
<comment type="catalytic activity">
    <reaction evidence="7">
        <text>D-glycero-beta-D-manno-heptose 1-phosphate + ATP + H(+) = ADP-D-glycero-beta-D-manno-heptose + diphosphate</text>
        <dbReference type="Rhea" id="RHEA:27465"/>
        <dbReference type="ChEBI" id="CHEBI:15378"/>
        <dbReference type="ChEBI" id="CHEBI:30616"/>
        <dbReference type="ChEBI" id="CHEBI:33019"/>
        <dbReference type="ChEBI" id="CHEBI:59967"/>
        <dbReference type="ChEBI" id="CHEBI:61593"/>
        <dbReference type="EC" id="2.7.7.70"/>
    </reaction>
</comment>
<dbReference type="PANTHER" id="PTHR43793">
    <property type="entry name" value="FAD SYNTHASE"/>
    <property type="match status" value="1"/>
</dbReference>
<comment type="caution">
    <text evidence="9">The sequence shown here is derived from an EMBL/GenBank/DDBJ whole genome shotgun (WGS) entry which is preliminary data.</text>
</comment>
<proteinExistence type="predicted"/>
<keyword evidence="5" id="KW-0067">ATP-binding</keyword>
<name>A0A1V6CC25_UNCT6</name>
<accession>A0A1V6CC25</accession>
<feature type="domain" description="Cytidyltransferase-like" evidence="8">
    <location>
        <begin position="28"/>
        <end position="152"/>
    </location>
</feature>
<keyword evidence="2" id="KW-0808">Transferase</keyword>
<keyword evidence="6" id="KW-0119">Carbohydrate metabolism</keyword>
<dbReference type="EC" id="2.7.7.70" evidence="1"/>
<dbReference type="Proteomes" id="UP000485562">
    <property type="component" value="Unassembled WGS sequence"/>
</dbReference>
<dbReference type="GO" id="GO:0016773">
    <property type="term" value="F:phosphotransferase activity, alcohol group as acceptor"/>
    <property type="evidence" value="ECO:0007669"/>
    <property type="project" value="InterPro"/>
</dbReference>
<evidence type="ECO:0000256" key="1">
    <source>
        <dbReference type="ARBA" id="ARBA00012519"/>
    </source>
</evidence>
<dbReference type="NCBIfam" id="TIGR00125">
    <property type="entry name" value="cyt_tran_rel"/>
    <property type="match status" value="1"/>
</dbReference>
<dbReference type="EMBL" id="MWDQ01000040">
    <property type="protein sequence ID" value="OQB74445.1"/>
    <property type="molecule type" value="Genomic_DNA"/>
</dbReference>
<dbReference type="InterPro" id="IPR011914">
    <property type="entry name" value="RfaE_dom_II"/>
</dbReference>
<protein>
    <recommendedName>
        <fullName evidence="1">D-glycero-beta-D-manno-heptose 1-phosphate adenylyltransferase</fullName>
        <ecNumber evidence="1">2.7.7.70</ecNumber>
    </recommendedName>
</protein>
<evidence type="ECO:0000256" key="5">
    <source>
        <dbReference type="ARBA" id="ARBA00022840"/>
    </source>
</evidence>
<evidence type="ECO:0000256" key="2">
    <source>
        <dbReference type="ARBA" id="ARBA00022679"/>
    </source>
</evidence>
<keyword evidence="4" id="KW-0547">Nucleotide-binding</keyword>
<dbReference type="GO" id="GO:0005975">
    <property type="term" value="P:carbohydrate metabolic process"/>
    <property type="evidence" value="ECO:0007669"/>
    <property type="project" value="InterPro"/>
</dbReference>
<organism evidence="9">
    <name type="scientific">candidate division TA06 bacterium ADurb.Bin131</name>
    <dbReference type="NCBI Taxonomy" id="1852827"/>
    <lineage>
        <taxon>Bacteria</taxon>
        <taxon>Bacteria division TA06</taxon>
    </lineage>
</organism>
<dbReference type="AlphaFoldDB" id="A0A1V6CC25"/>
<dbReference type="InterPro" id="IPR004821">
    <property type="entry name" value="Cyt_trans-like"/>
</dbReference>
<dbReference type="NCBIfam" id="TIGR02199">
    <property type="entry name" value="rfaE_dom_II"/>
    <property type="match status" value="1"/>
</dbReference>
<dbReference type="Pfam" id="PF01467">
    <property type="entry name" value="CTP_transf_like"/>
    <property type="match status" value="1"/>
</dbReference>
<sequence>MKPNKIKTLKNLKKIVQQLKKQGKKIVFTNGCFDILHAGHLFCFEKAKKLGDILIVGINSDISVRKLKGKGRPIIPEKDRAYLIAGLSCVDYCIIFNEQTPARLIKEINPDVLVKGADYKKDEIVGQDIVKSRGGKVITIPLAEGKSTSMIIKKIIENYEKTRCATNN</sequence>
<dbReference type="Gene3D" id="3.40.50.620">
    <property type="entry name" value="HUPs"/>
    <property type="match status" value="1"/>
</dbReference>
<evidence type="ECO:0000256" key="6">
    <source>
        <dbReference type="ARBA" id="ARBA00023277"/>
    </source>
</evidence>
<dbReference type="GO" id="GO:0005524">
    <property type="term" value="F:ATP binding"/>
    <property type="evidence" value="ECO:0007669"/>
    <property type="project" value="UniProtKB-KW"/>
</dbReference>
<evidence type="ECO:0000256" key="4">
    <source>
        <dbReference type="ARBA" id="ARBA00022741"/>
    </source>
</evidence>
<evidence type="ECO:0000259" key="8">
    <source>
        <dbReference type="Pfam" id="PF01467"/>
    </source>
</evidence>
<gene>
    <name evidence="9" type="primary">hldE_1</name>
    <name evidence="9" type="ORF">BWX89_00524</name>
</gene>
<dbReference type="SUPFAM" id="SSF52374">
    <property type="entry name" value="Nucleotidylyl transferase"/>
    <property type="match status" value="1"/>
</dbReference>
<dbReference type="InterPro" id="IPR050385">
    <property type="entry name" value="Archaeal_FAD_synthase"/>
</dbReference>
<keyword evidence="3" id="KW-0548">Nucleotidyltransferase</keyword>
<evidence type="ECO:0000313" key="9">
    <source>
        <dbReference type="EMBL" id="OQB74445.1"/>
    </source>
</evidence>
<evidence type="ECO:0000256" key="3">
    <source>
        <dbReference type="ARBA" id="ARBA00022695"/>
    </source>
</evidence>